<accession>A0A2W2BKE8</accession>
<name>A0A2W2BKE8_9ACTN</name>
<dbReference type="NCBIfam" id="TIGR00975">
    <property type="entry name" value="3a0107s03"/>
    <property type="match status" value="1"/>
</dbReference>
<evidence type="ECO:0000256" key="1">
    <source>
        <dbReference type="ARBA" id="ARBA00008725"/>
    </source>
</evidence>
<dbReference type="InterPro" id="IPR050962">
    <property type="entry name" value="Phosphate-bind_PstS"/>
</dbReference>
<feature type="compositionally biased region" description="Polar residues" evidence="4">
    <location>
        <begin position="400"/>
        <end position="412"/>
    </location>
</feature>
<keyword evidence="5" id="KW-0812">Transmembrane</keyword>
<feature type="transmembrane region" description="Helical" evidence="5">
    <location>
        <begin position="564"/>
        <end position="586"/>
    </location>
</feature>
<dbReference type="EMBL" id="POTW01000076">
    <property type="protein sequence ID" value="PZF80768.1"/>
    <property type="molecule type" value="Genomic_DNA"/>
</dbReference>
<keyword evidence="8" id="KW-1185">Reference proteome</keyword>
<reference evidence="7 8" key="1">
    <citation type="submission" date="2018-01" db="EMBL/GenBank/DDBJ databases">
        <title>Draft genome sequence of Jiangella sp. GTF31.</title>
        <authorList>
            <person name="Sahin N."/>
            <person name="Ay H."/>
            <person name="Saygin H."/>
        </authorList>
    </citation>
    <scope>NUCLEOTIDE SEQUENCE [LARGE SCALE GENOMIC DNA]</scope>
    <source>
        <strain evidence="7 8">GTF31</strain>
    </source>
</reference>
<sequence>MTSRRRGRALVLRWAGGLLAVALIVQTVLTGAAPGARAEGSYVTISGSGSTWSQNAVEAWRRNVEQFGMTVNFAGNGSSRGRAEFREGTVDFGVSEIPYGIRDGNNEDPPPSRAYAYMPIVAGGTSIMYNLTIGAQRVTNLRLSGATIARIFTGQITHWNDPAIREDNPQLNLPAIQIVPVVRSDGSGTSAQFTAWMVSEQTDIWNAYCAAAGRNPCTQTSNYPVLPGSAFISQSGSNGVAGYVSQAAGAITYVEYSYAINQGFPVAKVLNDAGYYIEPTPEAVAVALLRAEINDNAASVNYLTQDLTNVYRNADPRSYPISSYSYMILPTELESGFTEQKGYTLGTFAQHFLCEGQQQAPALGYSPLPINLVLAGFDQVERIPGAQDVDINVAACNNPTFSSDGDSTTNVLAENAPYPPDCDRPGSVQCSTGTGGAPGDTPPSGGAEGGGTEGGGDGGTGGGGGGDGGGGAATGADGGGGTATGTDTGGAATGTDAGGTASGTDAGGTASGAADGTDTGAPVIDPETGEVIGGDGTDAGGGQNVSAVPVSLQASSGWRFQHTLMALAGLLLLGVVIGPPLITRLLGPRNATPGRTP</sequence>
<evidence type="ECO:0000256" key="4">
    <source>
        <dbReference type="SAM" id="MobiDB-lite"/>
    </source>
</evidence>
<dbReference type="GO" id="GO:0042301">
    <property type="term" value="F:phosphate ion binding"/>
    <property type="evidence" value="ECO:0007669"/>
    <property type="project" value="InterPro"/>
</dbReference>
<dbReference type="InterPro" id="IPR005673">
    <property type="entry name" value="ABC_phos-bd_PstS"/>
</dbReference>
<keyword evidence="5" id="KW-1133">Transmembrane helix</keyword>
<dbReference type="Proteomes" id="UP000248764">
    <property type="component" value="Unassembled WGS sequence"/>
</dbReference>
<feature type="domain" description="PBP" evidence="6">
    <location>
        <begin position="42"/>
        <end position="331"/>
    </location>
</feature>
<feature type="compositionally biased region" description="Gly residues" evidence="4">
    <location>
        <begin position="446"/>
        <end position="510"/>
    </location>
</feature>
<keyword evidence="5" id="KW-0472">Membrane</keyword>
<keyword evidence="2" id="KW-0813">Transport</keyword>
<dbReference type="InterPro" id="IPR024370">
    <property type="entry name" value="PBP_domain"/>
</dbReference>
<feature type="region of interest" description="Disordered" evidence="4">
    <location>
        <begin position="400"/>
        <end position="542"/>
    </location>
</feature>
<dbReference type="PANTHER" id="PTHR42996">
    <property type="entry name" value="PHOSPHATE-BINDING PROTEIN PSTS"/>
    <property type="match status" value="1"/>
</dbReference>
<dbReference type="GO" id="GO:0035435">
    <property type="term" value="P:phosphate ion transmembrane transport"/>
    <property type="evidence" value="ECO:0007669"/>
    <property type="project" value="InterPro"/>
</dbReference>
<dbReference type="Gene3D" id="3.40.190.10">
    <property type="entry name" value="Periplasmic binding protein-like II"/>
    <property type="match status" value="2"/>
</dbReference>
<evidence type="ECO:0000313" key="7">
    <source>
        <dbReference type="EMBL" id="PZF80768.1"/>
    </source>
</evidence>
<feature type="compositionally biased region" description="Low complexity" evidence="4">
    <location>
        <begin position="511"/>
        <end position="521"/>
    </location>
</feature>
<dbReference type="AlphaFoldDB" id="A0A2W2BKE8"/>
<dbReference type="CDD" id="cd13565">
    <property type="entry name" value="PBP2_PstS"/>
    <property type="match status" value="1"/>
</dbReference>
<proteinExistence type="inferred from homology"/>
<dbReference type="Pfam" id="PF12849">
    <property type="entry name" value="PBP_like_2"/>
    <property type="match status" value="1"/>
</dbReference>
<gene>
    <name evidence="7" type="primary">pstS</name>
    <name evidence="7" type="ORF">C1I92_24315</name>
</gene>
<dbReference type="SUPFAM" id="SSF53850">
    <property type="entry name" value="Periplasmic binding protein-like II"/>
    <property type="match status" value="1"/>
</dbReference>
<keyword evidence="3" id="KW-0592">Phosphate transport</keyword>
<organism evidence="7 8">
    <name type="scientific">Jiangella anatolica</name>
    <dbReference type="NCBI Taxonomy" id="2670374"/>
    <lineage>
        <taxon>Bacteria</taxon>
        <taxon>Bacillati</taxon>
        <taxon>Actinomycetota</taxon>
        <taxon>Actinomycetes</taxon>
        <taxon>Jiangellales</taxon>
        <taxon>Jiangellaceae</taxon>
        <taxon>Jiangella</taxon>
    </lineage>
</organism>
<feature type="compositionally biased region" description="Gly residues" evidence="4">
    <location>
        <begin position="531"/>
        <end position="542"/>
    </location>
</feature>
<evidence type="ECO:0000313" key="8">
    <source>
        <dbReference type="Proteomes" id="UP000248764"/>
    </source>
</evidence>
<evidence type="ECO:0000259" key="6">
    <source>
        <dbReference type="Pfam" id="PF12849"/>
    </source>
</evidence>
<comment type="similarity">
    <text evidence="1">Belongs to the PstS family.</text>
</comment>
<evidence type="ECO:0000256" key="5">
    <source>
        <dbReference type="SAM" id="Phobius"/>
    </source>
</evidence>
<evidence type="ECO:0000256" key="3">
    <source>
        <dbReference type="ARBA" id="ARBA00022592"/>
    </source>
</evidence>
<evidence type="ECO:0000256" key="2">
    <source>
        <dbReference type="ARBA" id="ARBA00022448"/>
    </source>
</evidence>
<dbReference type="RefSeq" id="WP_111257231.1">
    <property type="nucleotide sequence ID" value="NZ_POTW01000076.1"/>
</dbReference>
<dbReference type="PANTHER" id="PTHR42996:SF1">
    <property type="entry name" value="PHOSPHATE-BINDING PROTEIN PSTS"/>
    <property type="match status" value="1"/>
</dbReference>
<comment type="caution">
    <text evidence="7">The sequence shown here is derived from an EMBL/GenBank/DDBJ whole genome shotgun (WGS) entry which is preliminary data.</text>
</comment>
<dbReference type="GO" id="GO:0043190">
    <property type="term" value="C:ATP-binding cassette (ABC) transporter complex"/>
    <property type="evidence" value="ECO:0007669"/>
    <property type="project" value="InterPro"/>
</dbReference>
<protein>
    <submittedName>
        <fullName evidence="7">Phosphate ABC transporter substrate-binding protein PstS</fullName>
    </submittedName>
</protein>